<evidence type="ECO:0000313" key="3">
    <source>
        <dbReference type="Proteomes" id="UP000323011"/>
    </source>
</evidence>
<reference evidence="2 3" key="1">
    <citation type="submission" date="2019-07" db="EMBL/GenBank/DDBJ databases">
        <title>Genomes of Cafeteria roenbergensis.</title>
        <authorList>
            <person name="Fischer M.G."/>
            <person name="Hackl T."/>
            <person name="Roman M."/>
        </authorList>
    </citation>
    <scope>NUCLEOTIDE SEQUENCE [LARGE SCALE GENOMIC DNA]</scope>
    <source>
        <strain evidence="2 3">BVI</strain>
    </source>
</reference>
<dbReference type="Pfam" id="PF13472">
    <property type="entry name" value="Lipase_GDSL_2"/>
    <property type="match status" value="1"/>
</dbReference>
<sequence>MQLADVALAGAAVGAALVLALAVVLAAQAWYVVRTVPKLPPAEGADHGFVAQAERKPGAPARELRVLMLGDSVVEGTGIVGSHEDAFSGHVARALARRLGCDVRWVCAGKSGSTAATLRTEVLPRAKERAAILGRVDLVAMSVGVNDALRGWTSADFAAELSQLVGEVHAAWPDAHITLSGKPAITHFPALPVPLCLALDWRVGRVFGAARRVVEGATSGRGASYAWVALEDALPRPGETAFLADGFHPGGSVLRAIADAIASRAAAAGVMDG</sequence>
<dbReference type="AlphaFoldDB" id="A0A5A8C2Z3"/>
<dbReference type="SUPFAM" id="SSF52266">
    <property type="entry name" value="SGNH hydrolase"/>
    <property type="match status" value="1"/>
</dbReference>
<organism evidence="2 3">
    <name type="scientific">Cafeteria roenbergensis</name>
    <name type="common">Marine flagellate</name>
    <dbReference type="NCBI Taxonomy" id="33653"/>
    <lineage>
        <taxon>Eukaryota</taxon>
        <taxon>Sar</taxon>
        <taxon>Stramenopiles</taxon>
        <taxon>Bigyra</taxon>
        <taxon>Opalozoa</taxon>
        <taxon>Bicosoecida</taxon>
        <taxon>Cafeteriaceae</taxon>
        <taxon>Cafeteria</taxon>
    </lineage>
</organism>
<evidence type="ECO:0000313" key="2">
    <source>
        <dbReference type="EMBL" id="KAA0146879.1"/>
    </source>
</evidence>
<dbReference type="InterPro" id="IPR036514">
    <property type="entry name" value="SGNH_hydro_sf"/>
</dbReference>
<dbReference type="EMBL" id="VLTN01000076">
    <property type="protein sequence ID" value="KAA0146879.1"/>
    <property type="molecule type" value="Genomic_DNA"/>
</dbReference>
<dbReference type="Gene3D" id="3.40.50.1110">
    <property type="entry name" value="SGNH hydrolase"/>
    <property type="match status" value="1"/>
</dbReference>
<keyword evidence="3" id="KW-1185">Reference proteome</keyword>
<evidence type="ECO:0000259" key="1">
    <source>
        <dbReference type="Pfam" id="PF13472"/>
    </source>
</evidence>
<proteinExistence type="predicted"/>
<dbReference type="Proteomes" id="UP000323011">
    <property type="component" value="Unassembled WGS sequence"/>
</dbReference>
<feature type="domain" description="SGNH hydrolase-type esterase" evidence="1">
    <location>
        <begin position="69"/>
        <end position="250"/>
    </location>
</feature>
<accession>A0A5A8C2Z3</accession>
<dbReference type="InterPro" id="IPR013830">
    <property type="entry name" value="SGNH_hydro"/>
</dbReference>
<dbReference type="OMA" id="VPPMERF"/>
<gene>
    <name evidence="2" type="ORF">FNF29_07760</name>
</gene>
<name>A0A5A8C2Z3_CAFRO</name>
<protein>
    <recommendedName>
        <fullName evidence="1">SGNH hydrolase-type esterase domain-containing protein</fullName>
    </recommendedName>
</protein>
<comment type="caution">
    <text evidence="2">The sequence shown here is derived from an EMBL/GenBank/DDBJ whole genome shotgun (WGS) entry which is preliminary data.</text>
</comment>